<dbReference type="InterPro" id="IPR036942">
    <property type="entry name" value="Beta-barrel_TonB_sf"/>
</dbReference>
<organism evidence="9 10">
    <name type="scientific">Flavobacterium chungangense</name>
    <dbReference type="NCBI Taxonomy" id="554283"/>
    <lineage>
        <taxon>Bacteria</taxon>
        <taxon>Pseudomonadati</taxon>
        <taxon>Bacteroidota</taxon>
        <taxon>Flavobacteriia</taxon>
        <taxon>Flavobacteriales</taxon>
        <taxon>Flavobacteriaceae</taxon>
        <taxon>Flavobacterium</taxon>
    </lineage>
</organism>
<dbReference type="InterPro" id="IPR018247">
    <property type="entry name" value="EF_Hand_1_Ca_BS"/>
</dbReference>
<dbReference type="Pfam" id="PF07715">
    <property type="entry name" value="Plug"/>
    <property type="match status" value="1"/>
</dbReference>
<dbReference type="SUPFAM" id="SSF56935">
    <property type="entry name" value="Porins"/>
    <property type="match status" value="1"/>
</dbReference>
<dbReference type="NCBIfam" id="TIGR04056">
    <property type="entry name" value="OMP_RagA_SusC"/>
    <property type="match status" value="1"/>
</dbReference>
<keyword evidence="10" id="KW-1185">Reference proteome</keyword>
<comment type="caution">
    <text evidence="9">The sequence shown here is derived from an EMBL/GenBank/DDBJ whole genome shotgun (WGS) entry which is preliminary data.</text>
</comment>
<dbReference type="Pfam" id="PF13715">
    <property type="entry name" value="CarbopepD_reg_2"/>
    <property type="match status" value="1"/>
</dbReference>
<dbReference type="InterPro" id="IPR008969">
    <property type="entry name" value="CarboxyPept-like_regulatory"/>
</dbReference>
<feature type="domain" description="TonB-dependent receptor plug" evidence="8">
    <location>
        <begin position="125"/>
        <end position="259"/>
    </location>
</feature>
<sequence>MKKLMTNFIHWNANHRAIPLILFLLLTSNFITAQVKVSGTVSDDKGLSIPGANISVVGSKTSVSTDFDGKYTIDVPVNATLQFSFIGFNTQKIAVDGKGTINVILKSAAEDLKDVVVIGYGTVKRKDVNSAISSIGAKDIENLKVASFDQMMQGKAAGVVVNNNSGEPGGNVSVKIRGASSLTGTNEPLYVIDGVPISGDARNSSTSGRNAAGNSNFSNSGNITYSPLSLINPSDIESIDILKDASATAIYGSRGANGVVIVTTKSGKKGTGKLTYENTYSFSNLPKKLPSMNLQQYAAHQNALAPILRPGDNTAIRSEFAHPELLGKGTDWQDEIYQTGIMTSHQLSFSGGKDGINYFISGGVLDQDGIVIESGFKRYNVRSNIDAKVNKFIKVGLNVSAALTDEKLTLNGQFNGVVATSLFSTPDVAVRELSGSFAGPPAGGLTSFVNPVATSLLGSNTLVRKNYSGNFYTQIDLFKGLEYRFEFGGYMYDNLGQQYDPMYSLGNAVKDYANLYYNPSSGNSWNLKNMITYRNTIGKHNFTVLAVQEANRSHWQGHSVNATGFKDNRDHSLAASDLSKAIISSPYQGTQTLSSYLGRLVYDYADKYGVSAAVRTDGSSKFTVGNKWGVFSSVGASWKLSNESFMEGTKKYIDNIKLRFGWGQTGNNQIGNNLYDSNLHIVNSSMGSSYLPSNTPNKDLKWETQEQTNLGLDFTLFDSKFTATVELYRKVNKDFLYQVPLPNFLSGGGDYEGGVNPPYFNLGSMENKGIEVTLGYSHNFSENFSWNSSLNLSKYVNQVTDMAGLNIVKTMNTLAYHTISVSRTTEGLPIGSFVGYQATGIYRTDDDLLTYGYDNGGTKVPLKNGTNSLLPEFQKGDVIYKDQNNDGIIDVKDLVSIGNPNPKLTYGFTNNFKYKSVDLSIMVQGTTGNKLMNLTRASGVMNSSVGTNYLTEASDFYSADNLDASLPTPSVYSHINNAISSRFIEDGSYLRIQNVTLGYSLPSDLISKIKLSRLRLYASAQNLYTFTKYKGYDPEVGSYNQDALLSGVDNGRYPTPRQISFGLNVEF</sequence>
<dbReference type="RefSeq" id="WP_031456059.1">
    <property type="nucleotide sequence ID" value="NZ_CAIJDO010000204.1"/>
</dbReference>
<dbReference type="AlphaFoldDB" id="A0A6V6Z9Y6"/>
<dbReference type="Gene3D" id="2.60.40.1120">
    <property type="entry name" value="Carboxypeptidase-like, regulatory domain"/>
    <property type="match status" value="1"/>
</dbReference>
<keyword evidence="6 7" id="KW-0998">Cell outer membrane</keyword>
<keyword evidence="4 7" id="KW-0812">Transmembrane</keyword>
<evidence type="ECO:0000256" key="3">
    <source>
        <dbReference type="ARBA" id="ARBA00022452"/>
    </source>
</evidence>
<reference evidence="9 10" key="1">
    <citation type="submission" date="2020-06" db="EMBL/GenBank/DDBJ databases">
        <authorList>
            <person name="Criscuolo A."/>
        </authorList>
    </citation>
    <scope>NUCLEOTIDE SEQUENCE [LARGE SCALE GENOMIC DNA]</scope>
    <source>
        <strain evidence="10">CIP 110025</strain>
    </source>
</reference>
<dbReference type="PROSITE" id="PS00018">
    <property type="entry name" value="EF_HAND_1"/>
    <property type="match status" value="1"/>
</dbReference>
<dbReference type="Gene3D" id="2.170.130.10">
    <property type="entry name" value="TonB-dependent receptor, plug domain"/>
    <property type="match status" value="1"/>
</dbReference>
<proteinExistence type="inferred from homology"/>
<evidence type="ECO:0000256" key="2">
    <source>
        <dbReference type="ARBA" id="ARBA00022448"/>
    </source>
</evidence>
<dbReference type="InterPro" id="IPR023996">
    <property type="entry name" value="TonB-dep_OMP_SusC/RagA"/>
</dbReference>
<keyword evidence="2 7" id="KW-0813">Transport</keyword>
<dbReference type="Proteomes" id="UP000556700">
    <property type="component" value="Unassembled WGS sequence"/>
</dbReference>
<dbReference type="InterPro" id="IPR039426">
    <property type="entry name" value="TonB-dep_rcpt-like"/>
</dbReference>
<evidence type="ECO:0000256" key="1">
    <source>
        <dbReference type="ARBA" id="ARBA00004571"/>
    </source>
</evidence>
<dbReference type="GO" id="GO:0009279">
    <property type="term" value="C:cell outer membrane"/>
    <property type="evidence" value="ECO:0007669"/>
    <property type="project" value="UniProtKB-SubCell"/>
</dbReference>
<evidence type="ECO:0000259" key="8">
    <source>
        <dbReference type="Pfam" id="PF07715"/>
    </source>
</evidence>
<dbReference type="NCBIfam" id="TIGR04057">
    <property type="entry name" value="SusC_RagA_signa"/>
    <property type="match status" value="1"/>
</dbReference>
<protein>
    <submittedName>
        <fullName evidence="9">SusC/RagA family protein</fullName>
    </submittedName>
</protein>
<dbReference type="SUPFAM" id="SSF49464">
    <property type="entry name" value="Carboxypeptidase regulatory domain-like"/>
    <property type="match status" value="1"/>
</dbReference>
<dbReference type="InterPro" id="IPR023997">
    <property type="entry name" value="TonB-dep_OMP_SusC/RagA_CS"/>
</dbReference>
<evidence type="ECO:0000256" key="6">
    <source>
        <dbReference type="ARBA" id="ARBA00023237"/>
    </source>
</evidence>
<accession>A0A6V6Z9Y6</accession>
<evidence type="ECO:0000256" key="7">
    <source>
        <dbReference type="PROSITE-ProRule" id="PRU01360"/>
    </source>
</evidence>
<dbReference type="InterPro" id="IPR012910">
    <property type="entry name" value="Plug_dom"/>
</dbReference>
<dbReference type="FunFam" id="2.170.130.10:FF:000008">
    <property type="entry name" value="SusC/RagA family TonB-linked outer membrane protein"/>
    <property type="match status" value="1"/>
</dbReference>
<dbReference type="PROSITE" id="PS52016">
    <property type="entry name" value="TONB_DEPENDENT_REC_3"/>
    <property type="match status" value="1"/>
</dbReference>
<name>A0A6V6Z9Y6_9FLAO</name>
<keyword evidence="5 7" id="KW-0472">Membrane</keyword>
<evidence type="ECO:0000313" key="10">
    <source>
        <dbReference type="Proteomes" id="UP000556700"/>
    </source>
</evidence>
<gene>
    <name evidence="9" type="ORF">FLACHUCJ7_03440</name>
</gene>
<comment type="similarity">
    <text evidence="7">Belongs to the TonB-dependent receptor family.</text>
</comment>
<evidence type="ECO:0000313" key="9">
    <source>
        <dbReference type="EMBL" id="CAD0007732.1"/>
    </source>
</evidence>
<keyword evidence="3 7" id="KW-1134">Transmembrane beta strand</keyword>
<evidence type="ECO:0000256" key="5">
    <source>
        <dbReference type="ARBA" id="ARBA00023136"/>
    </source>
</evidence>
<comment type="subcellular location">
    <subcellularLocation>
        <location evidence="1 7">Cell outer membrane</location>
        <topology evidence="1 7">Multi-pass membrane protein</topology>
    </subcellularLocation>
</comment>
<dbReference type="Gene3D" id="2.40.170.20">
    <property type="entry name" value="TonB-dependent receptor, beta-barrel domain"/>
    <property type="match status" value="1"/>
</dbReference>
<dbReference type="InterPro" id="IPR037066">
    <property type="entry name" value="Plug_dom_sf"/>
</dbReference>
<evidence type="ECO:0000256" key="4">
    <source>
        <dbReference type="ARBA" id="ARBA00022692"/>
    </source>
</evidence>
<dbReference type="EMBL" id="CAIJDO010000204">
    <property type="protein sequence ID" value="CAD0007732.1"/>
    <property type="molecule type" value="Genomic_DNA"/>
</dbReference>